<evidence type="ECO:0000313" key="3">
    <source>
        <dbReference type="EMBL" id="KAJ7036539.1"/>
    </source>
</evidence>
<dbReference type="InterPro" id="IPR002347">
    <property type="entry name" value="SDR_fam"/>
</dbReference>
<keyword evidence="4" id="KW-1185">Reference proteome</keyword>
<evidence type="ECO:0000256" key="2">
    <source>
        <dbReference type="ARBA" id="ARBA00023002"/>
    </source>
</evidence>
<dbReference type="PROSITE" id="PS00061">
    <property type="entry name" value="ADH_SHORT"/>
    <property type="match status" value="1"/>
</dbReference>
<name>A0AAD6SZI1_9AGAR</name>
<evidence type="ECO:0000256" key="1">
    <source>
        <dbReference type="ARBA" id="ARBA00022857"/>
    </source>
</evidence>
<gene>
    <name evidence="3" type="ORF">C8F04DRAFT_1094820</name>
</gene>
<dbReference type="Proteomes" id="UP001218188">
    <property type="component" value="Unassembled WGS sequence"/>
</dbReference>
<keyword evidence="1" id="KW-0521">NADP</keyword>
<dbReference type="EMBL" id="JARJCM010000042">
    <property type="protein sequence ID" value="KAJ7036539.1"/>
    <property type="molecule type" value="Genomic_DNA"/>
</dbReference>
<dbReference type="InterPro" id="IPR036291">
    <property type="entry name" value="NAD(P)-bd_dom_sf"/>
</dbReference>
<comment type="caution">
    <text evidence="3">The sequence shown here is derived from an EMBL/GenBank/DDBJ whole genome shotgun (WGS) entry which is preliminary data.</text>
</comment>
<dbReference type="PANTHER" id="PTHR43658">
    <property type="entry name" value="SHORT-CHAIN DEHYDROGENASE/REDUCTASE"/>
    <property type="match status" value="1"/>
</dbReference>
<proteinExistence type="predicted"/>
<dbReference type="Pfam" id="PF00106">
    <property type="entry name" value="adh_short"/>
    <property type="match status" value="1"/>
</dbReference>
<dbReference type="Gene3D" id="3.40.50.720">
    <property type="entry name" value="NAD(P)-binding Rossmann-like Domain"/>
    <property type="match status" value="1"/>
</dbReference>
<dbReference type="PANTHER" id="PTHR43658:SF8">
    <property type="entry name" value="17-BETA-HYDROXYSTEROID DEHYDROGENASE 14-RELATED"/>
    <property type="match status" value="1"/>
</dbReference>
<evidence type="ECO:0000313" key="4">
    <source>
        <dbReference type="Proteomes" id="UP001218188"/>
    </source>
</evidence>
<dbReference type="PRINTS" id="PR00081">
    <property type="entry name" value="GDHRDH"/>
</dbReference>
<protein>
    <submittedName>
        <fullName evidence="3">3-hydroxyacyl-CoA dehydrogenase</fullName>
    </submittedName>
</protein>
<organism evidence="3 4">
    <name type="scientific">Mycena alexandri</name>
    <dbReference type="NCBI Taxonomy" id="1745969"/>
    <lineage>
        <taxon>Eukaryota</taxon>
        <taxon>Fungi</taxon>
        <taxon>Dikarya</taxon>
        <taxon>Basidiomycota</taxon>
        <taxon>Agaricomycotina</taxon>
        <taxon>Agaricomycetes</taxon>
        <taxon>Agaricomycetidae</taxon>
        <taxon>Agaricales</taxon>
        <taxon>Marasmiineae</taxon>
        <taxon>Mycenaceae</taxon>
        <taxon>Mycena</taxon>
    </lineage>
</organism>
<dbReference type="InterPro" id="IPR020904">
    <property type="entry name" value="Sc_DH/Rdtase_CS"/>
</dbReference>
<dbReference type="SUPFAM" id="SSF51735">
    <property type="entry name" value="NAD(P)-binding Rossmann-fold domains"/>
    <property type="match status" value="1"/>
</dbReference>
<dbReference type="GO" id="GO:0016491">
    <property type="term" value="F:oxidoreductase activity"/>
    <property type="evidence" value="ECO:0007669"/>
    <property type="project" value="UniProtKB-KW"/>
</dbReference>
<reference evidence="3" key="1">
    <citation type="submission" date="2023-03" db="EMBL/GenBank/DDBJ databases">
        <title>Massive genome expansion in bonnet fungi (Mycena s.s.) driven by repeated elements and novel gene families across ecological guilds.</title>
        <authorList>
            <consortium name="Lawrence Berkeley National Laboratory"/>
            <person name="Harder C.B."/>
            <person name="Miyauchi S."/>
            <person name="Viragh M."/>
            <person name="Kuo A."/>
            <person name="Thoen E."/>
            <person name="Andreopoulos B."/>
            <person name="Lu D."/>
            <person name="Skrede I."/>
            <person name="Drula E."/>
            <person name="Henrissat B."/>
            <person name="Morin E."/>
            <person name="Kohler A."/>
            <person name="Barry K."/>
            <person name="LaButti K."/>
            <person name="Morin E."/>
            <person name="Salamov A."/>
            <person name="Lipzen A."/>
            <person name="Mereny Z."/>
            <person name="Hegedus B."/>
            <person name="Baldrian P."/>
            <person name="Stursova M."/>
            <person name="Weitz H."/>
            <person name="Taylor A."/>
            <person name="Grigoriev I.V."/>
            <person name="Nagy L.G."/>
            <person name="Martin F."/>
            <person name="Kauserud H."/>
        </authorList>
    </citation>
    <scope>NUCLEOTIDE SEQUENCE</scope>
    <source>
        <strain evidence="3">CBHHK200</strain>
    </source>
</reference>
<dbReference type="AlphaFoldDB" id="A0AAD6SZI1"/>
<sequence>MKVANRTFIVSGGASGLGLATVENLLDANARVVILDRATPQGTFDAERVLSIQIDITRLEEVARAVIDAVAWTQRTGALLGGVVNCAGIGVNEAVVDARGKAHSVENWDLHLAVNLTGLFNLTRLVLEHLVRVPPEDGDGERGVVILVSSTAAYEGMPSTIAYAATKGAIRSITLPMARDCARFGIRVVTIAPGPFVTPLTGQWTPKVQDGMTRNGLLFPRRYGVPSEFASTVRWVLECAYVNGETIKLTGGGRLPARL</sequence>
<accession>A0AAD6SZI1</accession>
<keyword evidence="2" id="KW-0560">Oxidoreductase</keyword>